<name>A0A8S5NDF7_9CAUD</name>
<sequence>MRVIWKQIFITTTAAVLILVPPINDGLTKKLLNANRRLLADKAKITCIVRRVQPCLRLCLLSILLLDVNTLLPERRNRLTAVMAPVTLNRQWIIRKLRKAAISLNKAAIPALLSSSMTALM</sequence>
<evidence type="ECO:0000313" key="1">
    <source>
        <dbReference type="EMBL" id="DAD92837.1"/>
    </source>
</evidence>
<accession>A0A8S5NDF7</accession>
<organism evidence="1">
    <name type="scientific">Siphoviridae sp. cthSp75</name>
    <dbReference type="NCBI Taxonomy" id="2826424"/>
    <lineage>
        <taxon>Viruses</taxon>
        <taxon>Duplodnaviria</taxon>
        <taxon>Heunggongvirae</taxon>
        <taxon>Uroviricota</taxon>
        <taxon>Caudoviricetes</taxon>
    </lineage>
</organism>
<protein>
    <submittedName>
        <fullName evidence="1">Uncharacterized protein</fullName>
    </submittedName>
</protein>
<reference evidence="1" key="1">
    <citation type="journal article" date="2021" name="Proc. Natl. Acad. Sci. U.S.A.">
        <title>A Catalog of Tens of Thousands of Viruses from Human Metagenomes Reveals Hidden Associations with Chronic Diseases.</title>
        <authorList>
            <person name="Tisza M.J."/>
            <person name="Buck C.B."/>
        </authorList>
    </citation>
    <scope>NUCLEOTIDE SEQUENCE</scope>
    <source>
        <strain evidence="1">CthSp75</strain>
    </source>
</reference>
<proteinExistence type="predicted"/>
<dbReference type="EMBL" id="BK015146">
    <property type="protein sequence ID" value="DAD92837.1"/>
    <property type="molecule type" value="Genomic_DNA"/>
</dbReference>